<dbReference type="InterPro" id="IPR025403">
    <property type="entry name" value="TgpA-like_C"/>
</dbReference>
<name>A0A1I6KAB2_9EURY</name>
<dbReference type="STRING" id="767519.SAMN05216559_0442"/>
<evidence type="ECO:0000259" key="3">
    <source>
        <dbReference type="Pfam" id="PF13559"/>
    </source>
</evidence>
<keyword evidence="2" id="KW-0472">Membrane</keyword>
<feature type="domain" description="Protein-glutamine gamma-glutamyltransferase-like C-terminal" evidence="3">
    <location>
        <begin position="149"/>
        <end position="215"/>
    </location>
</feature>
<evidence type="ECO:0000313" key="4">
    <source>
        <dbReference type="EMBL" id="SFR88074.1"/>
    </source>
</evidence>
<dbReference type="Pfam" id="PF13559">
    <property type="entry name" value="DUF4129"/>
    <property type="match status" value="1"/>
</dbReference>
<feature type="transmembrane region" description="Helical" evidence="2">
    <location>
        <begin position="87"/>
        <end position="105"/>
    </location>
</feature>
<reference evidence="4 5" key="1">
    <citation type="submission" date="2016-10" db="EMBL/GenBank/DDBJ databases">
        <authorList>
            <person name="de Groot N.N."/>
        </authorList>
    </citation>
    <scope>NUCLEOTIDE SEQUENCE [LARGE SCALE GENOMIC DNA]</scope>
    <source>
        <strain evidence="4 5">CGMCC 1.10457</strain>
    </source>
</reference>
<evidence type="ECO:0000256" key="2">
    <source>
        <dbReference type="SAM" id="Phobius"/>
    </source>
</evidence>
<proteinExistence type="predicted"/>
<dbReference type="Proteomes" id="UP000199062">
    <property type="component" value="Unassembled WGS sequence"/>
</dbReference>
<sequence>MNRQTLLVALVAAAAVAAFGVGAATLDDALGPSDPATGGDGEFVDRQGRYGAGPADDAPPVGGSCETCPATGIQLTTTGLLPTVPRTVLLALAGLGSVVTGLLWLRAGRGTGAAVDGVADDHAGLDTDDDAGSTAAWTPDDPPASNPVYRAWRDVADAIDASDPETTTPGEYAALARERGWNGVAVDTLTDLFRRVRYGRAEVTDERAERARSAAERARGGTEHAGAGDPAAEDGP</sequence>
<gene>
    <name evidence="4" type="ORF">SAMN05216559_0442</name>
</gene>
<evidence type="ECO:0000256" key="1">
    <source>
        <dbReference type="SAM" id="MobiDB-lite"/>
    </source>
</evidence>
<keyword evidence="5" id="KW-1185">Reference proteome</keyword>
<protein>
    <recommendedName>
        <fullName evidence="3">Protein-glutamine gamma-glutamyltransferase-like C-terminal domain-containing protein</fullName>
    </recommendedName>
</protein>
<evidence type="ECO:0000313" key="5">
    <source>
        <dbReference type="Proteomes" id="UP000199062"/>
    </source>
</evidence>
<dbReference type="AlphaFoldDB" id="A0A1I6KAB2"/>
<dbReference type="RefSeq" id="WP_089813455.1">
    <property type="nucleotide sequence ID" value="NZ_FOZK01000001.1"/>
</dbReference>
<dbReference type="OrthoDB" id="242443at2157"/>
<feature type="compositionally biased region" description="Basic and acidic residues" evidence="1">
    <location>
        <begin position="202"/>
        <end position="222"/>
    </location>
</feature>
<feature type="region of interest" description="Disordered" evidence="1">
    <location>
        <begin position="202"/>
        <end position="236"/>
    </location>
</feature>
<dbReference type="EMBL" id="FOZK01000001">
    <property type="protein sequence ID" value="SFR88074.1"/>
    <property type="molecule type" value="Genomic_DNA"/>
</dbReference>
<keyword evidence="2" id="KW-1133">Transmembrane helix</keyword>
<feature type="region of interest" description="Disordered" evidence="1">
    <location>
        <begin position="124"/>
        <end position="146"/>
    </location>
</feature>
<organism evidence="4 5">
    <name type="scientific">Halomicrobium zhouii</name>
    <dbReference type="NCBI Taxonomy" id="767519"/>
    <lineage>
        <taxon>Archaea</taxon>
        <taxon>Methanobacteriati</taxon>
        <taxon>Methanobacteriota</taxon>
        <taxon>Stenosarchaea group</taxon>
        <taxon>Halobacteria</taxon>
        <taxon>Halobacteriales</taxon>
        <taxon>Haloarculaceae</taxon>
        <taxon>Halomicrobium</taxon>
    </lineage>
</organism>
<keyword evidence="2" id="KW-0812">Transmembrane</keyword>
<accession>A0A1I6KAB2</accession>
<feature type="region of interest" description="Disordered" evidence="1">
    <location>
        <begin position="30"/>
        <end position="63"/>
    </location>
</feature>